<keyword evidence="3" id="KW-0143">Chaperone</keyword>
<keyword evidence="3" id="KW-0496">Mitochondrion</keyword>
<evidence type="ECO:0000256" key="2">
    <source>
        <dbReference type="ARBA" id="ARBA00023157"/>
    </source>
</evidence>
<evidence type="ECO:0000256" key="3">
    <source>
        <dbReference type="RuleBase" id="RU364104"/>
    </source>
</evidence>
<reference evidence="5" key="1">
    <citation type="submission" date="2017-01" db="EMBL/GenBank/DDBJ databases">
        <authorList>
            <person name="Wang Y."/>
            <person name="White M."/>
            <person name="Kvist S."/>
            <person name="Moncalvo J.-M."/>
        </authorList>
    </citation>
    <scope>NUCLEOTIDE SEQUENCE [LARGE SCALE GENOMIC DNA]</scope>
    <source>
        <strain evidence="5">COL-18-3</strain>
    </source>
</reference>
<name>A0A1R1PTP5_ZANCU</name>
<keyword evidence="2" id="KW-1015">Disulfide bond</keyword>
<organism evidence="4 5">
    <name type="scientific">Zancudomyces culisetae</name>
    <name type="common">Gut fungus</name>
    <name type="synonym">Smittium culisetae</name>
    <dbReference type="NCBI Taxonomy" id="1213189"/>
    <lineage>
        <taxon>Eukaryota</taxon>
        <taxon>Fungi</taxon>
        <taxon>Fungi incertae sedis</taxon>
        <taxon>Zoopagomycota</taxon>
        <taxon>Kickxellomycotina</taxon>
        <taxon>Harpellomycetes</taxon>
        <taxon>Harpellales</taxon>
        <taxon>Legeriomycetaceae</taxon>
        <taxon>Zancudomyces</taxon>
    </lineage>
</organism>
<dbReference type="GO" id="GO:0005743">
    <property type="term" value="C:mitochondrial inner membrane"/>
    <property type="evidence" value="ECO:0007669"/>
    <property type="project" value="UniProtKB-SubCell"/>
</dbReference>
<evidence type="ECO:0000313" key="5">
    <source>
        <dbReference type="Proteomes" id="UP000188320"/>
    </source>
</evidence>
<sequence length="80" mass="9536">MHPHVSEHQNQSCVEFIDALFRCHKESGWKKFIGSCNAAQDALNECLRLEFENKRRTQLDAARTKRKEVLEKWKEVDEYQ</sequence>
<evidence type="ECO:0000313" key="4">
    <source>
        <dbReference type="EMBL" id="OMH84283.1"/>
    </source>
</evidence>
<dbReference type="InterPro" id="IPR013892">
    <property type="entry name" value="Cyt_c_biogenesis_Cmc1-like"/>
</dbReference>
<dbReference type="AlphaFoldDB" id="A0A1R1PTP5"/>
<dbReference type="PROSITE" id="PS51808">
    <property type="entry name" value="CHCH"/>
    <property type="match status" value="1"/>
</dbReference>
<comment type="caution">
    <text evidence="4">The sequence shown here is derived from an EMBL/GenBank/DDBJ whole genome shotgun (WGS) entry which is preliminary data.</text>
</comment>
<dbReference type="OrthoDB" id="532630at2759"/>
<dbReference type="EMBL" id="LSSK01000221">
    <property type="protein sequence ID" value="OMH84283.1"/>
    <property type="molecule type" value="Genomic_DNA"/>
</dbReference>
<accession>A0A1R1PTP5</accession>
<comment type="similarity">
    <text evidence="1 3">Belongs to the CMC family.</text>
</comment>
<proteinExistence type="inferred from homology"/>
<comment type="function">
    <text evidence="3">Required for mitochondrial cytochrome c oxidase (COX) assembly and respiration.</text>
</comment>
<keyword evidence="5" id="KW-1185">Reference proteome</keyword>
<dbReference type="Pfam" id="PF08583">
    <property type="entry name" value="Cmc1"/>
    <property type="match status" value="1"/>
</dbReference>
<protein>
    <recommendedName>
        <fullName evidence="3">COX assembly mitochondrial protein</fullName>
    </recommendedName>
</protein>
<keyword evidence="3" id="KW-0472">Membrane</keyword>
<dbReference type="Proteomes" id="UP000188320">
    <property type="component" value="Unassembled WGS sequence"/>
</dbReference>
<evidence type="ECO:0000256" key="1">
    <source>
        <dbReference type="ARBA" id="ARBA00007347"/>
    </source>
</evidence>
<keyword evidence="3" id="KW-0999">Mitochondrion inner membrane</keyword>
<gene>
    <name evidence="4" type="ORF">AX774_g2193</name>
</gene>
<comment type="subcellular location">
    <subcellularLocation>
        <location evidence="3">Mitochondrion inner membrane</location>
    </subcellularLocation>
</comment>